<feature type="domain" description="OmpR/PhoB-type" evidence="9">
    <location>
        <begin position="133"/>
        <end position="232"/>
    </location>
</feature>
<dbReference type="EMBL" id="JBHUEH010000010">
    <property type="protein sequence ID" value="MFD1884524.1"/>
    <property type="molecule type" value="Genomic_DNA"/>
</dbReference>
<dbReference type="InterPro" id="IPR011006">
    <property type="entry name" value="CheY-like_superfamily"/>
</dbReference>
<evidence type="ECO:0000259" key="8">
    <source>
        <dbReference type="PROSITE" id="PS50110"/>
    </source>
</evidence>
<dbReference type="PROSITE" id="PS51755">
    <property type="entry name" value="OMPR_PHOB"/>
    <property type="match status" value="1"/>
</dbReference>
<dbReference type="SUPFAM" id="SSF52172">
    <property type="entry name" value="CheY-like"/>
    <property type="match status" value="1"/>
</dbReference>
<gene>
    <name evidence="10" type="ORF">ACFSC9_03225</name>
</gene>
<feature type="DNA-binding region" description="OmpR/PhoB-type" evidence="7">
    <location>
        <begin position="133"/>
        <end position="232"/>
    </location>
</feature>
<evidence type="ECO:0000256" key="7">
    <source>
        <dbReference type="PROSITE-ProRule" id="PRU01091"/>
    </source>
</evidence>
<dbReference type="Pfam" id="PF00486">
    <property type="entry name" value="Trans_reg_C"/>
    <property type="match status" value="1"/>
</dbReference>
<feature type="domain" description="Response regulatory" evidence="8">
    <location>
        <begin position="5"/>
        <end position="118"/>
    </location>
</feature>
<evidence type="ECO:0000259" key="9">
    <source>
        <dbReference type="PROSITE" id="PS51755"/>
    </source>
</evidence>
<dbReference type="InterPro" id="IPR036388">
    <property type="entry name" value="WH-like_DNA-bd_sf"/>
</dbReference>
<keyword evidence="2" id="KW-0902">Two-component regulatory system</keyword>
<dbReference type="SMART" id="SM00862">
    <property type="entry name" value="Trans_reg_C"/>
    <property type="match status" value="1"/>
</dbReference>
<dbReference type="Proteomes" id="UP001597233">
    <property type="component" value="Unassembled WGS sequence"/>
</dbReference>
<keyword evidence="1 6" id="KW-0597">Phosphoprotein</keyword>
<reference evidence="11" key="1">
    <citation type="journal article" date="2019" name="Int. J. Syst. Evol. Microbiol.">
        <title>The Global Catalogue of Microorganisms (GCM) 10K type strain sequencing project: providing services to taxonomists for standard genome sequencing and annotation.</title>
        <authorList>
            <consortium name="The Broad Institute Genomics Platform"/>
            <consortium name="The Broad Institute Genome Sequencing Center for Infectious Disease"/>
            <person name="Wu L."/>
            <person name="Ma J."/>
        </authorList>
    </citation>
    <scope>NUCLEOTIDE SEQUENCE [LARGE SCALE GENOMIC DNA]</scope>
    <source>
        <strain evidence="11">CCUG 54950</strain>
    </source>
</reference>
<dbReference type="Gene3D" id="3.40.50.2300">
    <property type="match status" value="1"/>
</dbReference>
<dbReference type="PROSITE" id="PS50110">
    <property type="entry name" value="RESPONSE_REGULATORY"/>
    <property type="match status" value="1"/>
</dbReference>
<evidence type="ECO:0000256" key="6">
    <source>
        <dbReference type="PROSITE-ProRule" id="PRU00169"/>
    </source>
</evidence>
<evidence type="ECO:0000256" key="4">
    <source>
        <dbReference type="ARBA" id="ARBA00023125"/>
    </source>
</evidence>
<accession>A0ABW4RFM9</accession>
<feature type="modified residue" description="4-aspartylphosphate" evidence="6">
    <location>
        <position position="54"/>
    </location>
</feature>
<dbReference type="Pfam" id="PF00072">
    <property type="entry name" value="Response_reg"/>
    <property type="match status" value="1"/>
</dbReference>
<organism evidence="10 11">
    <name type="scientific">Paenibacillus wenxiniae</name>
    <dbReference type="NCBI Taxonomy" id="1636843"/>
    <lineage>
        <taxon>Bacteria</taxon>
        <taxon>Bacillati</taxon>
        <taxon>Bacillota</taxon>
        <taxon>Bacilli</taxon>
        <taxon>Bacillales</taxon>
        <taxon>Paenibacillaceae</taxon>
        <taxon>Paenibacillus</taxon>
    </lineage>
</organism>
<evidence type="ECO:0000313" key="10">
    <source>
        <dbReference type="EMBL" id="MFD1884524.1"/>
    </source>
</evidence>
<keyword evidence="5" id="KW-0804">Transcription</keyword>
<sequence>MACERILIVEDEESIRNLLSFYLEREQYEVQTAQDGQEALQLTSMFQPHLILLDITLPKLDGYDVCRELRKTLHIPIIFVSARDEETDKVLGLGIGADDYIVKPFSPRELIARVKAHLRRYFLLSHLGTSTPLNVIHYGELEVNLTSHVVKLNNRVITLSIKEFKLLSCLIQHPNRIYSVQQLFDHVWGMESLGDTRTVMVHLSNLRKKIESDIHHPKYIVNVRGIGYKFSPVDYAN</sequence>
<dbReference type="InterPro" id="IPR039420">
    <property type="entry name" value="WalR-like"/>
</dbReference>
<dbReference type="PANTHER" id="PTHR48111:SF1">
    <property type="entry name" value="TWO-COMPONENT RESPONSE REGULATOR ORR33"/>
    <property type="match status" value="1"/>
</dbReference>
<dbReference type="CDD" id="cd00383">
    <property type="entry name" value="trans_reg_C"/>
    <property type="match status" value="1"/>
</dbReference>
<evidence type="ECO:0000256" key="1">
    <source>
        <dbReference type="ARBA" id="ARBA00022553"/>
    </source>
</evidence>
<keyword evidence="4 7" id="KW-0238">DNA-binding</keyword>
<dbReference type="Gene3D" id="6.10.250.690">
    <property type="match status" value="1"/>
</dbReference>
<keyword evidence="3" id="KW-0805">Transcription regulation</keyword>
<dbReference type="Gene3D" id="1.10.10.10">
    <property type="entry name" value="Winged helix-like DNA-binding domain superfamily/Winged helix DNA-binding domain"/>
    <property type="match status" value="1"/>
</dbReference>
<keyword evidence="11" id="KW-1185">Reference proteome</keyword>
<dbReference type="InterPro" id="IPR001789">
    <property type="entry name" value="Sig_transdc_resp-reg_receiver"/>
</dbReference>
<dbReference type="InterPro" id="IPR001867">
    <property type="entry name" value="OmpR/PhoB-type_DNA-bd"/>
</dbReference>
<dbReference type="RefSeq" id="WP_347324177.1">
    <property type="nucleotide sequence ID" value="NZ_JBCGUH010000003.1"/>
</dbReference>
<name>A0ABW4RFM9_9BACL</name>
<proteinExistence type="predicted"/>
<protein>
    <submittedName>
        <fullName evidence="10">Response regulator transcription factor</fullName>
    </submittedName>
</protein>
<dbReference type="SMART" id="SM00448">
    <property type="entry name" value="REC"/>
    <property type="match status" value="1"/>
</dbReference>
<evidence type="ECO:0000256" key="5">
    <source>
        <dbReference type="ARBA" id="ARBA00023163"/>
    </source>
</evidence>
<dbReference type="PANTHER" id="PTHR48111">
    <property type="entry name" value="REGULATOR OF RPOS"/>
    <property type="match status" value="1"/>
</dbReference>
<evidence type="ECO:0000313" key="11">
    <source>
        <dbReference type="Proteomes" id="UP001597233"/>
    </source>
</evidence>
<evidence type="ECO:0000256" key="3">
    <source>
        <dbReference type="ARBA" id="ARBA00023015"/>
    </source>
</evidence>
<comment type="caution">
    <text evidence="10">The sequence shown here is derived from an EMBL/GenBank/DDBJ whole genome shotgun (WGS) entry which is preliminary data.</text>
</comment>
<evidence type="ECO:0000256" key="2">
    <source>
        <dbReference type="ARBA" id="ARBA00023012"/>
    </source>
</evidence>